<protein>
    <submittedName>
        <fullName evidence="1">Uncharacterized protein</fullName>
    </submittedName>
</protein>
<name>A0A6B8KG17_9HYPH</name>
<proteinExistence type="predicted"/>
<dbReference type="RefSeq" id="WP_136496200.1">
    <property type="nucleotide sequence ID" value="NZ_CP046052.1"/>
</dbReference>
<dbReference type="KEGG" id="mhey:H2LOC_009595"/>
<evidence type="ECO:0000313" key="1">
    <source>
        <dbReference type="EMBL" id="QGM45935.1"/>
    </source>
</evidence>
<dbReference type="AlphaFoldDB" id="A0A6B8KG17"/>
<keyword evidence="2" id="KW-1185">Reference proteome</keyword>
<dbReference type="OrthoDB" id="8450524at2"/>
<evidence type="ECO:0000313" key="2">
    <source>
        <dbReference type="Proteomes" id="UP000309061"/>
    </source>
</evidence>
<reference evidence="1 2" key="1">
    <citation type="submission" date="2019-11" db="EMBL/GenBank/DDBJ databases">
        <title>The genome sequence of Methylocystis heyeri.</title>
        <authorList>
            <person name="Oshkin I.Y."/>
            <person name="Miroshnikov K."/>
            <person name="Dedysh S.N."/>
        </authorList>
    </citation>
    <scope>NUCLEOTIDE SEQUENCE [LARGE SCALE GENOMIC DNA]</scope>
    <source>
        <strain evidence="1 2">H2</strain>
    </source>
</reference>
<accession>A0A6B8KG17</accession>
<dbReference type="EMBL" id="CP046052">
    <property type="protein sequence ID" value="QGM45935.1"/>
    <property type="molecule type" value="Genomic_DNA"/>
</dbReference>
<dbReference type="Proteomes" id="UP000309061">
    <property type="component" value="Chromosome"/>
</dbReference>
<sequence>MLIADLIHSCSNANVAEAAVCCIGGSFAERVAAVAVKNGMNVGRFVAAIVRDFGRRANDEAIDALRRQISGTDQPLLHGLVHVLEPVLHEGVSFYDDETLGAPVSALRGSPWYAGRICLQ</sequence>
<gene>
    <name evidence="1" type="ORF">H2LOC_009595</name>
</gene>
<organism evidence="1 2">
    <name type="scientific">Methylocystis heyeri</name>
    <dbReference type="NCBI Taxonomy" id="391905"/>
    <lineage>
        <taxon>Bacteria</taxon>
        <taxon>Pseudomonadati</taxon>
        <taxon>Pseudomonadota</taxon>
        <taxon>Alphaproteobacteria</taxon>
        <taxon>Hyphomicrobiales</taxon>
        <taxon>Methylocystaceae</taxon>
        <taxon>Methylocystis</taxon>
    </lineage>
</organism>